<organism evidence="1 2">
    <name type="scientific">Caerostris darwini</name>
    <dbReference type="NCBI Taxonomy" id="1538125"/>
    <lineage>
        <taxon>Eukaryota</taxon>
        <taxon>Metazoa</taxon>
        <taxon>Ecdysozoa</taxon>
        <taxon>Arthropoda</taxon>
        <taxon>Chelicerata</taxon>
        <taxon>Arachnida</taxon>
        <taxon>Araneae</taxon>
        <taxon>Araneomorphae</taxon>
        <taxon>Entelegynae</taxon>
        <taxon>Araneoidea</taxon>
        <taxon>Araneidae</taxon>
        <taxon>Caerostris</taxon>
    </lineage>
</organism>
<accession>A0AAV4TXU3</accession>
<name>A0AAV4TXU3_9ARAC</name>
<comment type="caution">
    <text evidence="1">The sequence shown here is derived from an EMBL/GenBank/DDBJ whole genome shotgun (WGS) entry which is preliminary data.</text>
</comment>
<keyword evidence="2" id="KW-1185">Reference proteome</keyword>
<dbReference type="EMBL" id="BPLQ01010340">
    <property type="protein sequence ID" value="GIY50077.1"/>
    <property type="molecule type" value="Genomic_DNA"/>
</dbReference>
<dbReference type="AlphaFoldDB" id="A0AAV4TXU3"/>
<gene>
    <name evidence="1" type="ORF">CDAR_109481</name>
</gene>
<proteinExistence type="predicted"/>
<evidence type="ECO:0000313" key="1">
    <source>
        <dbReference type="EMBL" id="GIY50077.1"/>
    </source>
</evidence>
<reference evidence="1 2" key="1">
    <citation type="submission" date="2021-06" db="EMBL/GenBank/DDBJ databases">
        <title>Caerostris darwini draft genome.</title>
        <authorList>
            <person name="Kono N."/>
            <person name="Arakawa K."/>
        </authorList>
    </citation>
    <scope>NUCLEOTIDE SEQUENCE [LARGE SCALE GENOMIC DNA]</scope>
</reference>
<sequence length="96" mass="10823">MLEFSSRTLLNIQPQVAGADGFSRFNVIQEAKASCPSALHHFLPHNSVPSAEFGRDKFSHGLEEICNLQMYKEHLLRGRLAKLNPDPLNQKTMFSI</sequence>
<protein>
    <submittedName>
        <fullName evidence="1">Uncharacterized protein</fullName>
    </submittedName>
</protein>
<evidence type="ECO:0000313" key="2">
    <source>
        <dbReference type="Proteomes" id="UP001054837"/>
    </source>
</evidence>
<dbReference type="Proteomes" id="UP001054837">
    <property type="component" value="Unassembled WGS sequence"/>
</dbReference>